<dbReference type="EMBL" id="BSYO01000019">
    <property type="protein sequence ID" value="GMH18848.1"/>
    <property type="molecule type" value="Genomic_DNA"/>
</dbReference>
<evidence type="ECO:0000313" key="2">
    <source>
        <dbReference type="Proteomes" id="UP001279734"/>
    </source>
</evidence>
<gene>
    <name evidence="1" type="ORF">Nepgr_020689</name>
</gene>
<organism evidence="1 2">
    <name type="scientific">Nepenthes gracilis</name>
    <name type="common">Slender pitcher plant</name>
    <dbReference type="NCBI Taxonomy" id="150966"/>
    <lineage>
        <taxon>Eukaryota</taxon>
        <taxon>Viridiplantae</taxon>
        <taxon>Streptophyta</taxon>
        <taxon>Embryophyta</taxon>
        <taxon>Tracheophyta</taxon>
        <taxon>Spermatophyta</taxon>
        <taxon>Magnoliopsida</taxon>
        <taxon>eudicotyledons</taxon>
        <taxon>Gunneridae</taxon>
        <taxon>Pentapetalae</taxon>
        <taxon>Caryophyllales</taxon>
        <taxon>Nepenthaceae</taxon>
        <taxon>Nepenthes</taxon>
    </lineage>
</organism>
<keyword evidence="2" id="KW-1185">Reference proteome</keyword>
<comment type="caution">
    <text evidence="1">The sequence shown here is derived from an EMBL/GenBank/DDBJ whole genome shotgun (WGS) entry which is preliminary data.</text>
</comment>
<accession>A0AAD3SWM9</accession>
<protein>
    <submittedName>
        <fullName evidence="1">Uncharacterized protein</fullName>
    </submittedName>
</protein>
<proteinExistence type="predicted"/>
<name>A0AAD3SWM9_NEPGR</name>
<sequence length="70" mass="7944">MVDLFPFCREVDSVTLPSTLPAPTSSNNHHTLQLMYSRSIATWTRTYAQDLVQWKGKVDCENAVVSEEDL</sequence>
<reference evidence="1" key="1">
    <citation type="submission" date="2023-05" db="EMBL/GenBank/DDBJ databases">
        <title>Nepenthes gracilis genome sequencing.</title>
        <authorList>
            <person name="Fukushima K."/>
        </authorList>
    </citation>
    <scope>NUCLEOTIDE SEQUENCE</scope>
    <source>
        <strain evidence="1">SING2019-196</strain>
    </source>
</reference>
<evidence type="ECO:0000313" key="1">
    <source>
        <dbReference type="EMBL" id="GMH18848.1"/>
    </source>
</evidence>
<dbReference type="Proteomes" id="UP001279734">
    <property type="component" value="Unassembled WGS sequence"/>
</dbReference>
<dbReference type="AlphaFoldDB" id="A0AAD3SWM9"/>